<dbReference type="InterPro" id="IPR043129">
    <property type="entry name" value="ATPase_NBD"/>
</dbReference>
<accession>A0A6A5T3C3</accession>
<reference evidence="2" key="1">
    <citation type="journal article" date="2020" name="Stud. Mycol.">
        <title>101 Dothideomycetes genomes: a test case for predicting lifestyles and emergence of pathogens.</title>
        <authorList>
            <person name="Haridas S."/>
            <person name="Albert R."/>
            <person name="Binder M."/>
            <person name="Bloem J."/>
            <person name="Labutti K."/>
            <person name="Salamov A."/>
            <person name="Andreopoulos B."/>
            <person name="Baker S."/>
            <person name="Barry K."/>
            <person name="Bills G."/>
            <person name="Bluhm B."/>
            <person name="Cannon C."/>
            <person name="Castanera R."/>
            <person name="Culley D."/>
            <person name="Daum C."/>
            <person name="Ezra D."/>
            <person name="Gonzalez J."/>
            <person name="Henrissat B."/>
            <person name="Kuo A."/>
            <person name="Liang C."/>
            <person name="Lipzen A."/>
            <person name="Lutzoni F."/>
            <person name="Magnuson J."/>
            <person name="Mondo S."/>
            <person name="Nolan M."/>
            <person name="Ohm R."/>
            <person name="Pangilinan J."/>
            <person name="Park H.-J."/>
            <person name="Ramirez L."/>
            <person name="Alfaro M."/>
            <person name="Sun H."/>
            <person name="Tritt A."/>
            <person name="Yoshinaga Y."/>
            <person name="Zwiers L.-H."/>
            <person name="Turgeon B."/>
            <person name="Goodwin S."/>
            <person name="Spatafora J."/>
            <person name="Crous P."/>
            <person name="Grigoriev I."/>
        </authorList>
    </citation>
    <scope>NUCLEOTIDE SEQUENCE</scope>
    <source>
        <strain evidence="2">CBS 161.51</strain>
    </source>
</reference>
<dbReference type="PANTHER" id="PTHR30605:SF0">
    <property type="entry name" value="ANHYDRO-N-ACETYLMURAMIC ACID KINASE"/>
    <property type="match status" value="1"/>
</dbReference>
<keyword evidence="3" id="KW-1185">Reference proteome</keyword>
<protein>
    <submittedName>
        <fullName evidence="2">Uncharacterized protein</fullName>
    </submittedName>
</protein>
<evidence type="ECO:0000256" key="1">
    <source>
        <dbReference type="SAM" id="MobiDB-lite"/>
    </source>
</evidence>
<dbReference type="GO" id="GO:0016773">
    <property type="term" value="F:phosphotransferase activity, alcohol group as acceptor"/>
    <property type="evidence" value="ECO:0007669"/>
    <property type="project" value="InterPro"/>
</dbReference>
<dbReference type="Gene3D" id="3.30.420.40">
    <property type="match status" value="2"/>
</dbReference>
<dbReference type="Proteomes" id="UP000800038">
    <property type="component" value="Unassembled WGS sequence"/>
</dbReference>
<dbReference type="Pfam" id="PF03702">
    <property type="entry name" value="AnmK"/>
    <property type="match status" value="1"/>
</dbReference>
<evidence type="ECO:0000313" key="3">
    <source>
        <dbReference type="Proteomes" id="UP000800038"/>
    </source>
</evidence>
<evidence type="ECO:0000313" key="2">
    <source>
        <dbReference type="EMBL" id="KAF1946678.1"/>
    </source>
</evidence>
<dbReference type="InterPro" id="IPR005338">
    <property type="entry name" value="Anhydro_N_Ac-Mur_kinase"/>
</dbReference>
<proteinExistence type="predicted"/>
<dbReference type="SUPFAM" id="SSF53067">
    <property type="entry name" value="Actin-like ATPase domain"/>
    <property type="match status" value="1"/>
</dbReference>
<dbReference type="AlphaFoldDB" id="A0A6A5T3C3"/>
<dbReference type="OrthoDB" id="5427593at2759"/>
<organism evidence="2 3">
    <name type="scientific">Clathrospora elynae</name>
    <dbReference type="NCBI Taxonomy" id="706981"/>
    <lineage>
        <taxon>Eukaryota</taxon>
        <taxon>Fungi</taxon>
        <taxon>Dikarya</taxon>
        <taxon>Ascomycota</taxon>
        <taxon>Pezizomycotina</taxon>
        <taxon>Dothideomycetes</taxon>
        <taxon>Pleosporomycetidae</taxon>
        <taxon>Pleosporales</taxon>
        <taxon>Diademaceae</taxon>
        <taxon>Clathrospora</taxon>
    </lineage>
</organism>
<feature type="region of interest" description="Disordered" evidence="1">
    <location>
        <begin position="379"/>
        <end position="399"/>
    </location>
</feature>
<dbReference type="GO" id="GO:0005524">
    <property type="term" value="F:ATP binding"/>
    <property type="evidence" value="ECO:0007669"/>
    <property type="project" value="InterPro"/>
</dbReference>
<dbReference type="GO" id="GO:0009254">
    <property type="term" value="P:peptidoglycan turnover"/>
    <property type="evidence" value="ECO:0007669"/>
    <property type="project" value="InterPro"/>
</dbReference>
<gene>
    <name evidence="2" type="ORF">EJ02DRAFT_393759</name>
</gene>
<sequence>MENIRNALDVKILGVSCGSGLDHLNCAFVRYRQASPGTALSLELCQDGSVPTSPIVRNQILTSLREVHRKPPAVTRLNALLGYMFSTGIKNFCQSHDIALASIDLVGTHTSGLGRFGPSEADDLETYSFGWNTNITAETGLSTFFDFTLFEGGIARPHISPVAFVNRLFLRHPTKFRACLDIGELANLSFIPPLADEDTRGTRCRDCGPGSLFIDYAMRYCTSNDQNEDHDGTFATLGKVNEAIVTQFLKKYNYLRTLPSLSMAREMFGDHEAQRLIDECLFQRMSGADTVATVTRITAENILRQYRKLLELCFPAGQVVEELFISGPSARNANIVGYLEAELPESVLTKPLADIGIPGEANEAVCYAHLALEAVLEQATRSAPAPSTPTPSRSDEDAVRGRFVRGRDWESLLVRLQRFSDGTPLQLTKDVRVAGGLETAIEGLGLR</sequence>
<dbReference type="GO" id="GO:0006040">
    <property type="term" value="P:amino sugar metabolic process"/>
    <property type="evidence" value="ECO:0007669"/>
    <property type="project" value="InterPro"/>
</dbReference>
<dbReference type="PANTHER" id="PTHR30605">
    <property type="entry name" value="ANHYDRO-N-ACETYLMURAMIC ACID KINASE"/>
    <property type="match status" value="1"/>
</dbReference>
<dbReference type="EMBL" id="ML976002">
    <property type="protein sequence ID" value="KAF1946678.1"/>
    <property type="molecule type" value="Genomic_DNA"/>
</dbReference>
<name>A0A6A5T3C3_9PLEO</name>